<keyword evidence="3" id="KW-0804">Transcription</keyword>
<evidence type="ECO:0000256" key="1">
    <source>
        <dbReference type="ARBA" id="ARBA00023015"/>
    </source>
</evidence>
<evidence type="ECO:0000256" key="3">
    <source>
        <dbReference type="ARBA" id="ARBA00023163"/>
    </source>
</evidence>
<dbReference type="Pfam" id="PF13411">
    <property type="entry name" value="MerR_1"/>
    <property type="match status" value="1"/>
</dbReference>
<sequence>MHYGITDIAKMLGITTSAIRYFEKEQLINAGKEKNGHRYYDEEDVFRLLSYMKYRSMEIPMKQIITQFSGRENDWRVIKGRVEKAKDKALEKAEFYRKLASQIEQHLRSMELIEGLAGKYEFDKSPAVIFVQDRAGGWLPKDRKKQMEAQKWVKDMPNVCLALQKAEGDEAVFGYLVSAKSSSEELLCTDLDKKEIPSASCVHTIVKAEEDFAFAPQKCFEKPLAYLEERGFHLEGTSWGKILLVEVEEGQHLHTYVELWLPIC</sequence>
<dbReference type="PANTHER" id="PTHR30204:SF94">
    <property type="entry name" value="HEAVY METAL-DEPENDENT TRANSCRIPTIONAL REGULATOR HI_0293-RELATED"/>
    <property type="match status" value="1"/>
</dbReference>
<keyword evidence="1" id="KW-0805">Transcription regulation</keyword>
<accession>A0A1M4WZ27</accession>
<protein>
    <submittedName>
        <fullName evidence="5">DNA-binding transcriptional regulator, MerR family</fullName>
    </submittedName>
</protein>
<dbReference type="RefSeq" id="WP_072851058.1">
    <property type="nucleotide sequence ID" value="NZ_FQVI01000007.1"/>
</dbReference>
<dbReference type="InterPro" id="IPR047057">
    <property type="entry name" value="MerR_fam"/>
</dbReference>
<feature type="domain" description="HTH merR-type" evidence="4">
    <location>
        <begin position="2"/>
        <end position="70"/>
    </location>
</feature>
<dbReference type="Gene3D" id="1.10.1660.10">
    <property type="match status" value="1"/>
</dbReference>
<evidence type="ECO:0000256" key="2">
    <source>
        <dbReference type="ARBA" id="ARBA00023125"/>
    </source>
</evidence>
<dbReference type="PROSITE" id="PS50937">
    <property type="entry name" value="HTH_MERR_2"/>
    <property type="match status" value="1"/>
</dbReference>
<dbReference type="GO" id="GO:0003677">
    <property type="term" value="F:DNA binding"/>
    <property type="evidence" value="ECO:0007669"/>
    <property type="project" value="UniProtKB-KW"/>
</dbReference>
<dbReference type="STRING" id="1122155.SAMN02745158_01808"/>
<evidence type="ECO:0000313" key="5">
    <source>
        <dbReference type="EMBL" id="SHE86460.1"/>
    </source>
</evidence>
<dbReference type="SMART" id="SM00422">
    <property type="entry name" value="HTH_MERR"/>
    <property type="match status" value="1"/>
</dbReference>
<dbReference type="OrthoDB" id="9773308at2"/>
<organism evidence="5 6">
    <name type="scientific">Lactonifactor longoviformis DSM 17459</name>
    <dbReference type="NCBI Taxonomy" id="1122155"/>
    <lineage>
        <taxon>Bacteria</taxon>
        <taxon>Bacillati</taxon>
        <taxon>Bacillota</taxon>
        <taxon>Clostridia</taxon>
        <taxon>Eubacteriales</taxon>
        <taxon>Clostridiaceae</taxon>
        <taxon>Lactonifactor</taxon>
    </lineage>
</organism>
<dbReference type="AlphaFoldDB" id="A0A1M4WZ27"/>
<dbReference type="SUPFAM" id="SSF46955">
    <property type="entry name" value="Putative DNA-binding domain"/>
    <property type="match status" value="1"/>
</dbReference>
<keyword evidence="6" id="KW-1185">Reference proteome</keyword>
<name>A0A1M4WZ27_9CLOT</name>
<evidence type="ECO:0000313" key="6">
    <source>
        <dbReference type="Proteomes" id="UP000184245"/>
    </source>
</evidence>
<dbReference type="EMBL" id="FQVI01000007">
    <property type="protein sequence ID" value="SHE86460.1"/>
    <property type="molecule type" value="Genomic_DNA"/>
</dbReference>
<dbReference type="Proteomes" id="UP000184245">
    <property type="component" value="Unassembled WGS sequence"/>
</dbReference>
<dbReference type="CDD" id="cd00592">
    <property type="entry name" value="HTH_MerR-like"/>
    <property type="match status" value="1"/>
</dbReference>
<dbReference type="InterPro" id="IPR009061">
    <property type="entry name" value="DNA-bd_dom_put_sf"/>
</dbReference>
<reference evidence="5 6" key="1">
    <citation type="submission" date="2016-11" db="EMBL/GenBank/DDBJ databases">
        <authorList>
            <person name="Jaros S."/>
            <person name="Januszkiewicz K."/>
            <person name="Wedrychowicz H."/>
        </authorList>
    </citation>
    <scope>NUCLEOTIDE SEQUENCE [LARGE SCALE GENOMIC DNA]</scope>
    <source>
        <strain evidence="5 6">DSM 17459</strain>
    </source>
</reference>
<dbReference type="PANTHER" id="PTHR30204">
    <property type="entry name" value="REDOX-CYCLING DRUG-SENSING TRANSCRIPTIONAL ACTIVATOR SOXR"/>
    <property type="match status" value="1"/>
</dbReference>
<dbReference type="InterPro" id="IPR000551">
    <property type="entry name" value="MerR-type_HTH_dom"/>
</dbReference>
<gene>
    <name evidence="5" type="ORF">SAMN02745158_01808</name>
</gene>
<evidence type="ECO:0000259" key="4">
    <source>
        <dbReference type="PROSITE" id="PS50937"/>
    </source>
</evidence>
<proteinExistence type="predicted"/>
<keyword evidence="2 5" id="KW-0238">DNA-binding</keyword>
<dbReference type="GO" id="GO:0003700">
    <property type="term" value="F:DNA-binding transcription factor activity"/>
    <property type="evidence" value="ECO:0007669"/>
    <property type="project" value="InterPro"/>
</dbReference>